<feature type="domain" description="GGDEF" evidence="2">
    <location>
        <begin position="291"/>
        <end position="424"/>
    </location>
</feature>
<dbReference type="InterPro" id="IPR029787">
    <property type="entry name" value="Nucleotide_cyclase"/>
</dbReference>
<feature type="transmembrane region" description="Helical" evidence="1">
    <location>
        <begin position="168"/>
        <end position="191"/>
    </location>
</feature>
<dbReference type="PROSITE" id="PS50887">
    <property type="entry name" value="GGDEF"/>
    <property type="match status" value="1"/>
</dbReference>
<keyword evidence="1" id="KW-1133">Transmembrane helix</keyword>
<dbReference type="GO" id="GO:0003824">
    <property type="term" value="F:catalytic activity"/>
    <property type="evidence" value="ECO:0007669"/>
    <property type="project" value="UniProtKB-ARBA"/>
</dbReference>
<keyword evidence="1" id="KW-0472">Membrane</keyword>
<protein>
    <submittedName>
        <fullName evidence="3">Putative Diguanylate cyclase</fullName>
    </submittedName>
</protein>
<gene>
    <name evidence="3" type="ORF">SBA5_220105</name>
</gene>
<dbReference type="OrthoDB" id="9805474at2"/>
<dbReference type="InterPro" id="IPR000160">
    <property type="entry name" value="GGDEF_dom"/>
</dbReference>
<dbReference type="CDD" id="cd01949">
    <property type="entry name" value="GGDEF"/>
    <property type="match status" value="1"/>
</dbReference>
<reference evidence="4" key="1">
    <citation type="submission" date="2018-02" db="EMBL/GenBank/DDBJ databases">
        <authorList>
            <person name="Hausmann B."/>
        </authorList>
    </citation>
    <scope>NUCLEOTIDE SEQUENCE [LARGE SCALE GENOMIC DNA]</scope>
    <source>
        <strain evidence="4">Peat soil MAG SbA5</strain>
    </source>
</reference>
<dbReference type="AlphaFoldDB" id="A0A2N9L7L3"/>
<dbReference type="Gene3D" id="3.30.70.270">
    <property type="match status" value="1"/>
</dbReference>
<dbReference type="InterPro" id="IPR043128">
    <property type="entry name" value="Rev_trsase/Diguanyl_cyclase"/>
</dbReference>
<proteinExistence type="predicted"/>
<evidence type="ECO:0000313" key="4">
    <source>
        <dbReference type="Proteomes" id="UP000239735"/>
    </source>
</evidence>
<dbReference type="PANTHER" id="PTHR46663:SF3">
    <property type="entry name" value="SLL0267 PROTEIN"/>
    <property type="match status" value="1"/>
</dbReference>
<dbReference type="SMART" id="SM00267">
    <property type="entry name" value="GGDEF"/>
    <property type="match status" value="1"/>
</dbReference>
<feature type="transmembrane region" description="Helical" evidence="1">
    <location>
        <begin position="36"/>
        <end position="55"/>
    </location>
</feature>
<dbReference type="NCBIfam" id="TIGR00254">
    <property type="entry name" value="GGDEF"/>
    <property type="match status" value="1"/>
</dbReference>
<dbReference type="Proteomes" id="UP000239735">
    <property type="component" value="Unassembled WGS sequence"/>
</dbReference>
<dbReference type="InterPro" id="IPR052163">
    <property type="entry name" value="DGC-Regulatory_Protein"/>
</dbReference>
<name>A0A2N9L7L3_9BACT</name>
<feature type="transmembrane region" description="Helical" evidence="1">
    <location>
        <begin position="92"/>
        <end position="110"/>
    </location>
</feature>
<dbReference type="FunFam" id="3.30.70.270:FF:000001">
    <property type="entry name" value="Diguanylate cyclase domain protein"/>
    <property type="match status" value="1"/>
</dbReference>
<evidence type="ECO:0000259" key="2">
    <source>
        <dbReference type="PROSITE" id="PS50887"/>
    </source>
</evidence>
<feature type="transmembrane region" description="Helical" evidence="1">
    <location>
        <begin position="116"/>
        <end position="137"/>
    </location>
</feature>
<evidence type="ECO:0000256" key="1">
    <source>
        <dbReference type="SAM" id="Phobius"/>
    </source>
</evidence>
<sequence length="445" mass="48774">MVDWSKLPDIAAVAFLTAAFASVARRGQSALSGLWLLGWVMIMLHFAAFLFLPAPSPWTEIASFVGLATLACAGVLFMWAAVPFRQRTSSRWMLLVLLGTNTLYLGLLVIDPVASWALAPAAILFGALPLAIALLTLSGFTHPLRWWIVGLYCSLSVFLLIVERRPGNGAALALNAIFFTVYLGCSIHFWYAYRRATAGAFITIAGFFAWAAVFVVGPWFQTAFPNLHLENEVWNLPKYVVAVGMILLLLENQIEESKYLALHDELTGLPNRRLFQDRLNSALTRARRTGSQVALMLVDLDDFKQVNDTVGHHVGDELLKHVGELFTGRVRRSDTVARTGGDEFSVILEEPMTRADALRVAKLLTDLLNNPFEVDGHSVHVGASVGIAVFPDDAPNAEALCIAADLRMYAGKNAGKVIVAEQSQPVFLPTPHPVRKGRPNLQTAE</sequence>
<accession>A0A2N9L7L3</accession>
<organism evidence="3 4">
    <name type="scientific">Candidatus Sulfuritelmatomonas gaucii</name>
    <dbReference type="NCBI Taxonomy" id="2043161"/>
    <lineage>
        <taxon>Bacteria</taxon>
        <taxon>Pseudomonadati</taxon>
        <taxon>Acidobacteriota</taxon>
        <taxon>Terriglobia</taxon>
        <taxon>Terriglobales</taxon>
        <taxon>Acidobacteriaceae</taxon>
        <taxon>Candidatus Sulfuritelmatomonas</taxon>
    </lineage>
</organism>
<dbReference type="PANTHER" id="PTHR46663">
    <property type="entry name" value="DIGUANYLATE CYCLASE DGCT-RELATED"/>
    <property type="match status" value="1"/>
</dbReference>
<feature type="transmembrane region" description="Helical" evidence="1">
    <location>
        <begin position="61"/>
        <end position="80"/>
    </location>
</feature>
<evidence type="ECO:0000313" key="3">
    <source>
        <dbReference type="EMBL" id="SPE19259.1"/>
    </source>
</evidence>
<feature type="transmembrane region" description="Helical" evidence="1">
    <location>
        <begin position="144"/>
        <end position="162"/>
    </location>
</feature>
<dbReference type="Pfam" id="PF00990">
    <property type="entry name" value="GGDEF"/>
    <property type="match status" value="1"/>
</dbReference>
<keyword evidence="1" id="KW-0812">Transmembrane</keyword>
<dbReference type="SUPFAM" id="SSF55073">
    <property type="entry name" value="Nucleotide cyclase"/>
    <property type="match status" value="1"/>
</dbReference>
<dbReference type="EMBL" id="OKRB01000078">
    <property type="protein sequence ID" value="SPE19259.1"/>
    <property type="molecule type" value="Genomic_DNA"/>
</dbReference>
<feature type="transmembrane region" description="Helical" evidence="1">
    <location>
        <begin position="198"/>
        <end position="221"/>
    </location>
</feature>
<feature type="transmembrane region" description="Helical" evidence="1">
    <location>
        <begin position="6"/>
        <end position="24"/>
    </location>
</feature>